<keyword evidence="3" id="KW-1185">Reference proteome</keyword>
<evidence type="ECO:0000259" key="1">
    <source>
        <dbReference type="Pfam" id="PF05076"/>
    </source>
</evidence>
<comment type="caution">
    <text evidence="2">The sequence shown here is derived from an EMBL/GenBank/DDBJ whole genome shotgun (WGS) entry which is preliminary data.</text>
</comment>
<dbReference type="EMBL" id="BAABCY010000065">
    <property type="protein sequence ID" value="GAA3574017.1"/>
    <property type="molecule type" value="Genomic_DNA"/>
</dbReference>
<gene>
    <name evidence="2" type="ORF">GCM10022395_24000</name>
</gene>
<dbReference type="RefSeq" id="WP_345006410.1">
    <property type="nucleotide sequence ID" value="NZ_BAABCY010000065.1"/>
</dbReference>
<protein>
    <submittedName>
        <fullName evidence="2">Suppressor of fused domain protein</fullName>
    </submittedName>
</protein>
<organism evidence="2 3">
    <name type="scientific">Snuella lapsa</name>
    <dbReference type="NCBI Taxonomy" id="870481"/>
    <lineage>
        <taxon>Bacteria</taxon>
        <taxon>Pseudomonadati</taxon>
        <taxon>Bacteroidota</taxon>
        <taxon>Flavobacteriia</taxon>
        <taxon>Flavobacteriales</taxon>
        <taxon>Flavobacteriaceae</taxon>
        <taxon>Snuella</taxon>
    </lineage>
</organism>
<reference evidence="3" key="1">
    <citation type="journal article" date="2019" name="Int. J. Syst. Evol. Microbiol.">
        <title>The Global Catalogue of Microorganisms (GCM) 10K type strain sequencing project: providing services to taxonomists for standard genome sequencing and annotation.</title>
        <authorList>
            <consortium name="The Broad Institute Genomics Platform"/>
            <consortium name="The Broad Institute Genome Sequencing Center for Infectious Disease"/>
            <person name="Wu L."/>
            <person name="Ma J."/>
        </authorList>
    </citation>
    <scope>NUCLEOTIDE SEQUENCE [LARGE SCALE GENOMIC DNA]</scope>
    <source>
        <strain evidence="3">JCM 17111</strain>
    </source>
</reference>
<feature type="domain" description="Suppressor of fused-like" evidence="1">
    <location>
        <begin position="55"/>
        <end position="227"/>
    </location>
</feature>
<evidence type="ECO:0000313" key="3">
    <source>
        <dbReference type="Proteomes" id="UP001500954"/>
    </source>
</evidence>
<dbReference type="InterPro" id="IPR037181">
    <property type="entry name" value="SUFU_N"/>
</dbReference>
<dbReference type="Pfam" id="PF05076">
    <property type="entry name" value="SUFU"/>
    <property type="match status" value="1"/>
</dbReference>
<dbReference type="SUPFAM" id="SSF103359">
    <property type="entry name" value="Suppressor of Fused, N-terminal domain"/>
    <property type="match status" value="1"/>
</dbReference>
<accession>A0ABP6XXL1</accession>
<evidence type="ECO:0000313" key="2">
    <source>
        <dbReference type="EMBL" id="GAA3574017.1"/>
    </source>
</evidence>
<dbReference type="InterPro" id="IPR020941">
    <property type="entry name" value="SUFU-like_domain"/>
</dbReference>
<sequence length="239" mass="27801">MEKSEYGSPIYRYTESDKRDFEGASGEASIEEITDHVEKHIGKIHKVFHELISDQVHIDVHWVKPSLERPFHTLVTSGMSDKPMNTPKEVEGCDFAELSICLPSDWKISEEDFKDEKNYWPMRWLKYLARFPHEFNTWLSYGHTIPNGDPAEPFSDNTQLSTMLLLPTIVFGEDFRTLRLKNKAIDFYTLIPIYSEELNLKMKRGVEALFDGFDKFGVSDIVQVDRPNSVKKRKLFGLF</sequence>
<proteinExistence type="predicted"/>
<name>A0ABP6XXL1_9FLAO</name>
<dbReference type="Proteomes" id="UP001500954">
    <property type="component" value="Unassembled WGS sequence"/>
</dbReference>